<evidence type="ECO:0000256" key="1">
    <source>
        <dbReference type="ARBA" id="ARBA00011073"/>
    </source>
</evidence>
<evidence type="ECO:0000256" key="2">
    <source>
        <dbReference type="ARBA" id="ARBA00022670"/>
    </source>
</evidence>
<evidence type="ECO:0000256" key="4">
    <source>
        <dbReference type="ARBA" id="ARBA00022825"/>
    </source>
</evidence>
<keyword evidence="2 5" id="KW-0645">Protease</keyword>
<dbReference type="PROSITE" id="PS00138">
    <property type="entry name" value="SUBTILASE_SER"/>
    <property type="match status" value="1"/>
</dbReference>
<gene>
    <name evidence="9" type="ORF">O9K51_01891</name>
</gene>
<evidence type="ECO:0000313" key="9">
    <source>
        <dbReference type="EMBL" id="KAJ6447116.1"/>
    </source>
</evidence>
<dbReference type="InterPro" id="IPR023828">
    <property type="entry name" value="Peptidase_S8_Ser-AS"/>
</dbReference>
<dbReference type="SUPFAM" id="SSF53067">
    <property type="entry name" value="Actin-like ATPase domain"/>
    <property type="match status" value="1"/>
</dbReference>
<dbReference type="PANTHER" id="PTHR43399:SF4">
    <property type="entry name" value="CELL WALL-ASSOCIATED PROTEASE"/>
    <property type="match status" value="1"/>
</dbReference>
<accession>A0AB34G9F8</accession>
<evidence type="ECO:0000256" key="7">
    <source>
        <dbReference type="SAM" id="MobiDB-lite"/>
    </source>
</evidence>
<feature type="region of interest" description="Disordered" evidence="7">
    <location>
        <begin position="883"/>
        <end position="955"/>
    </location>
</feature>
<dbReference type="Pfam" id="PF00082">
    <property type="entry name" value="Peptidase_S8"/>
    <property type="match status" value="1"/>
</dbReference>
<dbReference type="InterPro" id="IPR051048">
    <property type="entry name" value="Peptidase_S8/S53_subtilisin"/>
</dbReference>
<dbReference type="SMART" id="SM00454">
    <property type="entry name" value="SAM"/>
    <property type="match status" value="1"/>
</dbReference>
<comment type="similarity">
    <text evidence="1 5 6">Belongs to the peptidase S8 family.</text>
</comment>
<dbReference type="CDD" id="cd00306">
    <property type="entry name" value="Peptidases_S8_S53"/>
    <property type="match status" value="1"/>
</dbReference>
<evidence type="ECO:0000256" key="5">
    <source>
        <dbReference type="PROSITE-ProRule" id="PRU01240"/>
    </source>
</evidence>
<dbReference type="Pfam" id="PF07647">
    <property type="entry name" value="SAM_2"/>
    <property type="match status" value="1"/>
</dbReference>
<dbReference type="PROSITE" id="PS00136">
    <property type="entry name" value="SUBTILASE_ASP"/>
    <property type="match status" value="1"/>
</dbReference>
<protein>
    <submittedName>
        <fullName evidence="9">Subtilase family domain-containing protein</fullName>
    </submittedName>
</protein>
<evidence type="ECO:0000256" key="3">
    <source>
        <dbReference type="ARBA" id="ARBA00022801"/>
    </source>
</evidence>
<feature type="compositionally biased region" description="Basic and acidic residues" evidence="7">
    <location>
        <begin position="883"/>
        <end position="892"/>
    </location>
</feature>
<dbReference type="EMBL" id="JAQHRD010000001">
    <property type="protein sequence ID" value="KAJ6447116.1"/>
    <property type="molecule type" value="Genomic_DNA"/>
</dbReference>
<keyword evidence="3 5" id="KW-0378">Hydrolase</keyword>
<dbReference type="GO" id="GO:0006508">
    <property type="term" value="P:proteolysis"/>
    <property type="evidence" value="ECO:0007669"/>
    <property type="project" value="UniProtKB-KW"/>
</dbReference>
<keyword evidence="10" id="KW-1185">Reference proteome</keyword>
<dbReference type="InterPro" id="IPR000209">
    <property type="entry name" value="Peptidase_S8/S53_dom"/>
</dbReference>
<name>A0AB34G9F8_9HYPO</name>
<dbReference type="InterPro" id="IPR036852">
    <property type="entry name" value="Peptidase_S8/S53_dom_sf"/>
</dbReference>
<organism evidence="9 10">
    <name type="scientific">Purpureocillium lavendulum</name>
    <dbReference type="NCBI Taxonomy" id="1247861"/>
    <lineage>
        <taxon>Eukaryota</taxon>
        <taxon>Fungi</taxon>
        <taxon>Dikarya</taxon>
        <taxon>Ascomycota</taxon>
        <taxon>Pezizomycotina</taxon>
        <taxon>Sordariomycetes</taxon>
        <taxon>Hypocreomycetidae</taxon>
        <taxon>Hypocreales</taxon>
        <taxon>Ophiocordycipitaceae</taxon>
        <taxon>Purpureocillium</taxon>
    </lineage>
</organism>
<dbReference type="InterPro" id="IPR013761">
    <property type="entry name" value="SAM/pointed_sf"/>
</dbReference>
<dbReference type="Gene3D" id="3.40.50.200">
    <property type="entry name" value="Peptidase S8/S53 domain"/>
    <property type="match status" value="1"/>
</dbReference>
<feature type="active site" description="Charge relay system" evidence="5">
    <location>
        <position position="366"/>
    </location>
</feature>
<dbReference type="InterPro" id="IPR015500">
    <property type="entry name" value="Peptidase_S8_subtilisin-rel"/>
</dbReference>
<dbReference type="Gene3D" id="1.10.150.50">
    <property type="entry name" value="Transcription Factor, Ets-1"/>
    <property type="match status" value="1"/>
</dbReference>
<dbReference type="SUPFAM" id="SSF47769">
    <property type="entry name" value="SAM/Pointed domain"/>
    <property type="match status" value="1"/>
</dbReference>
<comment type="caution">
    <text evidence="9">The sequence shown here is derived from an EMBL/GenBank/DDBJ whole genome shotgun (WGS) entry which is preliminary data.</text>
</comment>
<proteinExistence type="inferred from homology"/>
<dbReference type="PROSITE" id="PS51892">
    <property type="entry name" value="SUBTILASE"/>
    <property type="match status" value="1"/>
</dbReference>
<dbReference type="PRINTS" id="PR00723">
    <property type="entry name" value="SUBTILISIN"/>
</dbReference>
<feature type="compositionally biased region" description="Acidic residues" evidence="7">
    <location>
        <begin position="926"/>
        <end position="935"/>
    </location>
</feature>
<dbReference type="Proteomes" id="UP001163105">
    <property type="component" value="Unassembled WGS sequence"/>
</dbReference>
<dbReference type="InterPro" id="IPR001660">
    <property type="entry name" value="SAM"/>
</dbReference>
<dbReference type="CDD" id="cd10170">
    <property type="entry name" value="ASKHA_NBD_HSP70"/>
    <property type="match status" value="1"/>
</dbReference>
<dbReference type="InterPro" id="IPR023827">
    <property type="entry name" value="Peptidase_S8_Asp-AS"/>
</dbReference>
<evidence type="ECO:0000313" key="10">
    <source>
        <dbReference type="Proteomes" id="UP001163105"/>
    </source>
</evidence>
<feature type="active site" description="Charge relay system" evidence="5">
    <location>
        <position position="404"/>
    </location>
</feature>
<dbReference type="InterPro" id="IPR043129">
    <property type="entry name" value="ATPase_NBD"/>
</dbReference>
<evidence type="ECO:0000259" key="8">
    <source>
        <dbReference type="PROSITE" id="PS50105"/>
    </source>
</evidence>
<keyword evidence="4 5" id="KW-0720">Serine protease</keyword>
<dbReference type="GO" id="GO:0004252">
    <property type="term" value="F:serine-type endopeptidase activity"/>
    <property type="evidence" value="ECO:0007669"/>
    <property type="project" value="UniProtKB-UniRule"/>
</dbReference>
<feature type="compositionally biased region" description="Basic and acidic residues" evidence="7">
    <location>
        <begin position="936"/>
        <end position="955"/>
    </location>
</feature>
<dbReference type="PROSITE" id="PS50105">
    <property type="entry name" value="SAM_DOMAIN"/>
    <property type="match status" value="1"/>
</dbReference>
<dbReference type="SUPFAM" id="SSF52743">
    <property type="entry name" value="Subtilisin-like"/>
    <property type="match status" value="1"/>
</dbReference>
<evidence type="ECO:0000256" key="6">
    <source>
        <dbReference type="RuleBase" id="RU003355"/>
    </source>
</evidence>
<feature type="active site" description="Charge relay system" evidence="5">
    <location>
        <position position="568"/>
    </location>
</feature>
<reference evidence="9" key="1">
    <citation type="submission" date="2023-01" db="EMBL/GenBank/DDBJ databases">
        <title>The growth and conidiation of Purpureocillium lavendulum are regulated by nitrogen source and histone H3K14 acetylation.</title>
        <authorList>
            <person name="Tang P."/>
            <person name="Han J."/>
            <person name="Zhang C."/>
            <person name="Tang P."/>
            <person name="Qi F."/>
            <person name="Zhang K."/>
            <person name="Liang L."/>
        </authorList>
    </citation>
    <scope>NUCLEOTIDE SEQUENCE</scope>
    <source>
        <strain evidence="9">YMF1.00683</strain>
    </source>
</reference>
<dbReference type="PANTHER" id="PTHR43399">
    <property type="entry name" value="SUBTILISIN-RELATED"/>
    <property type="match status" value="1"/>
</dbReference>
<feature type="domain" description="SAM" evidence="8">
    <location>
        <begin position="1068"/>
        <end position="1134"/>
    </location>
</feature>
<sequence length="1620" mass="181572">MLAFELPTAISSASNALATVLYSDDEKVKRRCQGLKQSDFTTLKRNLAQISYEKELLRSSRTEVASYLDKIALILNDDILEGHYVSSFASNSSQVHVFSPDLARFQTFASFVAVLAEKPPRFEVIEAVRSDATNKLSELSYLLKDFSNVLDDADPEDLEAPYVHETIQALGILIAEIELADDLEHIYRDVPKPGSGFQAEPGFSDALNFEDIEFVRNYYLEIVRPLEEDLVVGANWSWEQIHWRESRELDDCGIAKIIPRSASEDKLRGQGRKVLNILPSLEEEQEHTHVQSLRPHRRHRLLQQPQADGDVVFDAGRCVLASDNVSLSTDDWFAELRDVHKNLNRDRMDSLNEEEMEELVKVAVIDTGIDLDHPDFQAVLKSGQLDLGIDLVDRGERISDLDGHGTHVCHTLLQTAPYVKLYPMRVFRTSKREDCTPNLIKQAIYHAIEIWDVDIISMSFAFEEEEADIKEALRNAKSKASDKNALMFAAASNNRALRINPVGYPARAINRVICVNSSTVHDRPSDFSPEGQPGQPNLSAVGENVEAAWPVSGDAGDETTRKRMSGTSCATPIVAGIAAMVLDFAKKDGPELRSLRDWDVKKGELWETLGMISVLKRCMTAGKDDRSYNFLKPWRLLKEPDFSIIAVKIIEALLSIYALATKCSELFSRWRNSVSTLPNEVMQVENLLFRFNLWAENNSANSEGRDSLDWRLRKSPLPHDVIVDLLEALSAVILRNLAPEKPGAAEHESADALLDQLFRFTRAIRRSGALKRFVRVADHVEYDKDVNLTLKFRECVMPYLDVVLKSTSQELKNRLLDTICLQDELDDIVEESYGILPSGDVFDGCPFCEEYINEPPERFDLVHHVSSHLLELSKISLSGHEFDGHMKADSESNHTTGQGHIASAAASTQKSKRSPDSHSFSINMDVDNDRDEEPDKQESMEHDNDSSPFEERGHRQAHDGLNEATAVEEPALSEGRIRILGDVEANSSAEDGPSPSHRVPRFVVAIHVGAAYSSVAYADLDEPFKDHLITDWGAGPPVEQVRTALFYRDITTSGPPSATRTRSEVESWSPDDVVDWLSLKRVGPHQTQVFRDHNISGEMLLGMDQSSLFNKALDLGDVGGRWDLWYSIKALQDEVNSHPSLWINSTHGGEAFLVEDLGLAPDAEPPALQTYFKLGFFPGAESRLLGSRFETKYTEKALKRTIDQVIYADAAMVSAQVDYILTVPEDWTNSARESLGRSEPEALMAYIASSTPHLGLHKDDVFLVCDAGGCQVTVSTYVVLSMSSIRHTLRRNYADSGLCGDILLDRGFEDYLMSMNYINCKDESEQRLMSRALAHFRSKIKPSFTGMETTPFHITLTEDSAPGHARIFKMPVDDIRNKVFDPVITKVCNLVSHHLHLVDFGKLAVFEDKSGPVKALYLAGGFGQNEYLKRRLQMTVGDEIRVIRVENGSVRYDPDNPVHANNADRVTRYAGSSSLEVMDWFVKKVLKLRLNCYTNLVLGTRPRCSLVKKGERLLEDEPVKFSLMYEIDTREGHELRSITCNIYSSMAEIPPQFLPTAAHPVPDLKLIVTLSIDLNALPPDHVSKHGSRSIVDFDVYMTLRSSEVVFAVGSRDFRLPVAIL</sequence>